<comment type="caution">
    <text evidence="1">The sequence shown here is derived from an EMBL/GenBank/DDBJ whole genome shotgun (WGS) entry which is preliminary data.</text>
</comment>
<accession>A0ABS3JBV4</accession>
<evidence type="ECO:0000313" key="1">
    <source>
        <dbReference type="EMBL" id="MBO0947479.1"/>
    </source>
</evidence>
<gene>
    <name evidence="1" type="ORF">J2I46_02735</name>
</gene>
<keyword evidence="2" id="KW-1185">Reference proteome</keyword>
<organism evidence="1 2">
    <name type="scientific">Fibrella forsythiae</name>
    <dbReference type="NCBI Taxonomy" id="2817061"/>
    <lineage>
        <taxon>Bacteria</taxon>
        <taxon>Pseudomonadati</taxon>
        <taxon>Bacteroidota</taxon>
        <taxon>Cytophagia</taxon>
        <taxon>Cytophagales</taxon>
        <taxon>Spirosomataceae</taxon>
        <taxon>Fibrella</taxon>
    </lineage>
</organism>
<proteinExistence type="predicted"/>
<dbReference type="Proteomes" id="UP000664628">
    <property type="component" value="Unassembled WGS sequence"/>
</dbReference>
<dbReference type="EMBL" id="JAFMYW010000001">
    <property type="protein sequence ID" value="MBO0947479.1"/>
    <property type="molecule type" value="Genomic_DNA"/>
</dbReference>
<evidence type="ECO:0000313" key="2">
    <source>
        <dbReference type="Proteomes" id="UP000664628"/>
    </source>
</evidence>
<reference evidence="1 2" key="1">
    <citation type="submission" date="2021-03" db="EMBL/GenBank/DDBJ databases">
        <title>Fibrella sp. HMF5405 genome sequencing and assembly.</title>
        <authorList>
            <person name="Kang H."/>
            <person name="Kim H."/>
            <person name="Bae S."/>
            <person name="Joh K."/>
        </authorList>
    </citation>
    <scope>NUCLEOTIDE SEQUENCE [LARGE SCALE GENOMIC DNA]</scope>
    <source>
        <strain evidence="1 2">HMF5405</strain>
    </source>
</reference>
<protein>
    <submittedName>
        <fullName evidence="1">Uncharacterized protein</fullName>
    </submittedName>
</protein>
<sequence length="101" mass="11102">MKINFQSIILLTLLAVSLVFGIKQCRRADSEQTDKEKANAAVATLKTREAAAYAYADSITKKSHEKTKQFAAAVAAMPPAMRTALNRQLLAEFDSADSLRR</sequence>
<name>A0ABS3JBV4_9BACT</name>
<dbReference type="RefSeq" id="WP_207327387.1">
    <property type="nucleotide sequence ID" value="NZ_JAFMYW010000001.1"/>
</dbReference>